<dbReference type="GO" id="GO:0006357">
    <property type="term" value="P:regulation of transcription by RNA polymerase II"/>
    <property type="evidence" value="ECO:0007669"/>
    <property type="project" value="InterPro"/>
</dbReference>
<dbReference type="EMBL" id="MCFN01000100">
    <property type="protein sequence ID" value="OXB65220.1"/>
    <property type="molecule type" value="Genomic_DNA"/>
</dbReference>
<organism evidence="1 2">
    <name type="scientific">Callipepla squamata</name>
    <name type="common">Scaled quail</name>
    <dbReference type="NCBI Taxonomy" id="9009"/>
    <lineage>
        <taxon>Eukaryota</taxon>
        <taxon>Metazoa</taxon>
        <taxon>Chordata</taxon>
        <taxon>Craniata</taxon>
        <taxon>Vertebrata</taxon>
        <taxon>Euteleostomi</taxon>
        <taxon>Archelosauria</taxon>
        <taxon>Archosauria</taxon>
        <taxon>Dinosauria</taxon>
        <taxon>Saurischia</taxon>
        <taxon>Theropoda</taxon>
        <taxon>Coelurosauria</taxon>
        <taxon>Aves</taxon>
        <taxon>Neognathae</taxon>
        <taxon>Galloanserae</taxon>
        <taxon>Galliformes</taxon>
        <taxon>Odontophoridae</taxon>
        <taxon>Callipepla</taxon>
    </lineage>
</organism>
<dbReference type="OrthoDB" id="9434539at2759"/>
<protein>
    <submittedName>
        <fullName evidence="1">Uncharacterized protein</fullName>
    </submittedName>
</protein>
<keyword evidence="2" id="KW-1185">Reference proteome</keyword>
<dbReference type="AlphaFoldDB" id="A0A226ND54"/>
<dbReference type="STRING" id="9009.A0A226ND54"/>
<evidence type="ECO:0000313" key="2">
    <source>
        <dbReference type="Proteomes" id="UP000198323"/>
    </source>
</evidence>
<comment type="caution">
    <text evidence="1">The sequence shown here is derived from an EMBL/GenBank/DDBJ whole genome shotgun (WGS) entry which is preliminary data.</text>
</comment>
<gene>
    <name evidence="1" type="ORF">ASZ78_014885</name>
</gene>
<proteinExistence type="predicted"/>
<sequence>MLETEEKHPVFSALVQLAALLPPALRRGRTVCSVDDSFLTFPRPEQQVDVGDFVKMCLEANIPLEKADHPSVRAFLSRYVKNGSSIPKSEQLRKAYLPDGYDNENQLINTEDR</sequence>
<dbReference type="PANTHER" id="PTHR32344">
    <property type="entry name" value="U1-TYPE DOMAIN-CONTAINING PROTEIN"/>
    <property type="match status" value="1"/>
</dbReference>
<name>A0A226ND54_CALSU</name>
<dbReference type="PANTHER" id="PTHR32344:SF1">
    <property type="entry name" value="U1-TYPE DOMAIN-CONTAINING PROTEIN"/>
    <property type="match status" value="1"/>
</dbReference>
<dbReference type="GO" id="GO:0003690">
    <property type="term" value="F:double-stranded DNA binding"/>
    <property type="evidence" value="ECO:0007669"/>
    <property type="project" value="InterPro"/>
</dbReference>
<evidence type="ECO:0000313" key="1">
    <source>
        <dbReference type="EMBL" id="OXB65220.1"/>
    </source>
</evidence>
<dbReference type="GO" id="GO:0005634">
    <property type="term" value="C:nucleus"/>
    <property type="evidence" value="ECO:0007669"/>
    <property type="project" value="InterPro"/>
</dbReference>
<reference evidence="1 2" key="1">
    <citation type="submission" date="2016-07" db="EMBL/GenBank/DDBJ databases">
        <title>Disparate Historic Effective Population Sizes Predicted by Modern Levels of Genome Diversity for the Scaled Quail (Callipepla squamata) and the Northern Bobwhite (Colinus virginianus): Inferences from First and Second Generation Draft Genome Assemblies for Sympatric New World Quail.</title>
        <authorList>
            <person name="Oldeschulte D.L."/>
            <person name="Halley Y.A."/>
            <person name="Bhattarai E.K."/>
            <person name="Brashear W.A."/>
            <person name="Hill J."/>
            <person name="Metz R.P."/>
            <person name="Johnson C.D."/>
            <person name="Rollins D."/>
            <person name="Peterson M.J."/>
            <person name="Bickhart D.M."/>
            <person name="Decker J.E."/>
            <person name="Seabury C.M."/>
        </authorList>
    </citation>
    <scope>NUCLEOTIDE SEQUENCE [LARGE SCALE GENOMIC DNA]</scope>
    <source>
        <strain evidence="1 2">Texas</strain>
        <tissue evidence="1">Leg muscle</tissue>
    </source>
</reference>
<accession>A0A226ND54</accession>
<dbReference type="Proteomes" id="UP000198323">
    <property type="component" value="Unassembled WGS sequence"/>
</dbReference>
<dbReference type="InterPro" id="IPR033375">
    <property type="entry name" value="Cggbp1"/>
</dbReference>